<comment type="caution">
    <text evidence="7">The sequence shown here is derived from an EMBL/GenBank/DDBJ whole genome shotgun (WGS) entry which is preliminary data.</text>
</comment>
<keyword evidence="8" id="KW-1185">Reference proteome</keyword>
<evidence type="ECO:0000256" key="2">
    <source>
        <dbReference type="ARBA" id="ARBA00022475"/>
    </source>
</evidence>
<dbReference type="EMBL" id="JALBUF010000004">
    <property type="protein sequence ID" value="MCI0183368.1"/>
    <property type="molecule type" value="Genomic_DNA"/>
</dbReference>
<evidence type="ECO:0000313" key="8">
    <source>
        <dbReference type="Proteomes" id="UP001139263"/>
    </source>
</evidence>
<accession>A0A9X2ABS3</accession>
<protein>
    <recommendedName>
        <fullName evidence="9">ATP synthase subunit I</fullName>
    </recommendedName>
</protein>
<name>A0A9X2ABS3_9BACL</name>
<feature type="transmembrane region" description="Helical" evidence="6">
    <location>
        <begin position="38"/>
        <end position="57"/>
    </location>
</feature>
<feature type="transmembrane region" description="Helical" evidence="6">
    <location>
        <begin position="13"/>
        <end position="32"/>
    </location>
</feature>
<evidence type="ECO:0000256" key="6">
    <source>
        <dbReference type="SAM" id="Phobius"/>
    </source>
</evidence>
<dbReference type="Pfam" id="PF03899">
    <property type="entry name" value="ATP-synt_I"/>
    <property type="match status" value="1"/>
</dbReference>
<keyword evidence="2" id="KW-1003">Cell membrane</keyword>
<reference evidence="7" key="1">
    <citation type="submission" date="2022-03" db="EMBL/GenBank/DDBJ databases">
        <title>Draft Genome Sequence of Firmicute Strain S0AB, a Heterotrophic Iron/Sulfur-Oxidizing Extreme Acidophile.</title>
        <authorList>
            <person name="Vergara E."/>
            <person name="Pakostova E."/>
            <person name="Johnson D.B."/>
            <person name="Holmes D.S."/>
        </authorList>
    </citation>
    <scope>NUCLEOTIDE SEQUENCE</scope>
    <source>
        <strain evidence="7">S0AB</strain>
    </source>
</reference>
<dbReference type="RefSeq" id="WP_241713578.1">
    <property type="nucleotide sequence ID" value="NZ_JALBUF010000004.1"/>
</dbReference>
<keyword evidence="4 6" id="KW-1133">Transmembrane helix</keyword>
<dbReference type="GO" id="GO:0005886">
    <property type="term" value="C:plasma membrane"/>
    <property type="evidence" value="ECO:0007669"/>
    <property type="project" value="UniProtKB-SubCell"/>
</dbReference>
<evidence type="ECO:0000256" key="4">
    <source>
        <dbReference type="ARBA" id="ARBA00022989"/>
    </source>
</evidence>
<gene>
    <name evidence="7" type="ORF">MM817_01645</name>
</gene>
<evidence type="ECO:0000256" key="3">
    <source>
        <dbReference type="ARBA" id="ARBA00022692"/>
    </source>
</evidence>
<keyword evidence="3 6" id="KW-0812">Transmembrane</keyword>
<organism evidence="7 8">
    <name type="scientific">Sulfoacidibacillus ferrooxidans</name>
    <dbReference type="NCBI Taxonomy" id="2005001"/>
    <lineage>
        <taxon>Bacteria</taxon>
        <taxon>Bacillati</taxon>
        <taxon>Bacillota</taxon>
        <taxon>Bacilli</taxon>
        <taxon>Bacillales</taxon>
        <taxon>Alicyclobacillaceae</taxon>
        <taxon>Sulfoacidibacillus</taxon>
    </lineage>
</organism>
<evidence type="ECO:0000313" key="7">
    <source>
        <dbReference type="EMBL" id="MCI0183368.1"/>
    </source>
</evidence>
<evidence type="ECO:0008006" key="9">
    <source>
        <dbReference type="Google" id="ProtNLM"/>
    </source>
</evidence>
<comment type="subcellular location">
    <subcellularLocation>
        <location evidence="1">Cell membrane</location>
        <topology evidence="1">Multi-pass membrane protein</topology>
    </subcellularLocation>
</comment>
<evidence type="ECO:0000256" key="1">
    <source>
        <dbReference type="ARBA" id="ARBA00004651"/>
    </source>
</evidence>
<evidence type="ECO:0000256" key="5">
    <source>
        <dbReference type="ARBA" id="ARBA00023136"/>
    </source>
</evidence>
<sequence>MSDIQRLQARLRIVQRVGVGIAFLTVLAWLIFRNVQSDMNGLLLGELGGAYVFYSMVRQGHLRDGLEGKALFASGMLGMFTRFVVLVAVMIVAVKSPHVNPFTTLVGYLLGFVLIFVGLYGFSKNERSTPGGK</sequence>
<feature type="transmembrane region" description="Helical" evidence="6">
    <location>
        <begin position="69"/>
        <end position="93"/>
    </location>
</feature>
<dbReference type="InterPro" id="IPR005598">
    <property type="entry name" value="ATP_synth_I"/>
</dbReference>
<feature type="transmembrane region" description="Helical" evidence="6">
    <location>
        <begin position="105"/>
        <end position="123"/>
    </location>
</feature>
<dbReference type="Proteomes" id="UP001139263">
    <property type="component" value="Unassembled WGS sequence"/>
</dbReference>
<keyword evidence="5 6" id="KW-0472">Membrane</keyword>
<proteinExistence type="predicted"/>
<dbReference type="AlphaFoldDB" id="A0A9X2ABS3"/>